<dbReference type="OrthoDB" id="1927437at2759"/>
<comment type="caution">
    <text evidence="4">The sequence shown here is derived from an EMBL/GenBank/DDBJ whole genome shotgun (WGS) entry which is preliminary data.</text>
</comment>
<dbReference type="PROSITE" id="PS51667">
    <property type="entry name" value="WRC"/>
    <property type="match status" value="1"/>
</dbReference>
<dbReference type="Proteomes" id="UP000585474">
    <property type="component" value="Unassembled WGS sequence"/>
</dbReference>
<evidence type="ECO:0000256" key="1">
    <source>
        <dbReference type="ARBA" id="ARBA00023242"/>
    </source>
</evidence>
<name>A0A7J0DE69_9ERIC</name>
<sequence>MRIRKYANQAGLKLANTLSSTYLSNPHTFIQPHICQLNQSPWDVISFPPDSASSPYQVGEDDCFIGISNFGDSHGLVKSVVSKERSINRGKKNAKNEVPKEVSCDIDATENVEKRAGVVERKDQLGANNEPFTFCCRNDGKGWRCKKRARDGHCLCKHHLDQLKMYKKIGSFY</sequence>
<proteinExistence type="predicted"/>
<evidence type="ECO:0000259" key="3">
    <source>
        <dbReference type="PROSITE" id="PS51667"/>
    </source>
</evidence>
<dbReference type="Pfam" id="PF08879">
    <property type="entry name" value="WRC"/>
    <property type="match status" value="1"/>
</dbReference>
<keyword evidence="5" id="KW-1185">Reference proteome</keyword>
<protein>
    <recommendedName>
        <fullName evidence="3">WRC domain-containing protein</fullName>
    </recommendedName>
</protein>
<dbReference type="PANTHER" id="PTHR34680">
    <property type="entry name" value="EXPRESSED PROTEIN"/>
    <property type="match status" value="1"/>
</dbReference>
<reference evidence="5" key="1">
    <citation type="submission" date="2019-07" db="EMBL/GenBank/DDBJ databases">
        <title>De Novo Assembly of kiwifruit Actinidia rufa.</title>
        <authorList>
            <person name="Sugita-Konishi S."/>
            <person name="Sato K."/>
            <person name="Mori E."/>
            <person name="Abe Y."/>
            <person name="Kisaki G."/>
            <person name="Hamano K."/>
            <person name="Suezawa K."/>
            <person name="Otani M."/>
            <person name="Fukuda T."/>
            <person name="Manabe T."/>
            <person name="Gomi K."/>
            <person name="Tabuchi M."/>
            <person name="Akimitsu K."/>
            <person name="Kataoka I."/>
        </authorList>
    </citation>
    <scope>NUCLEOTIDE SEQUENCE [LARGE SCALE GENOMIC DNA]</scope>
    <source>
        <strain evidence="5">cv. Fuchu</strain>
    </source>
</reference>
<keyword evidence="1" id="KW-0539">Nucleus</keyword>
<evidence type="ECO:0000313" key="5">
    <source>
        <dbReference type="Proteomes" id="UP000585474"/>
    </source>
</evidence>
<dbReference type="PANTHER" id="PTHR34680:SF3">
    <property type="entry name" value="EXPRESSED PROTEIN"/>
    <property type="match status" value="1"/>
</dbReference>
<feature type="domain" description="WRC" evidence="3">
    <location>
        <begin position="129"/>
        <end position="173"/>
    </location>
</feature>
<gene>
    <name evidence="4" type="ORF">Acr_00g0021850</name>
</gene>
<organism evidence="4 5">
    <name type="scientific">Actinidia rufa</name>
    <dbReference type="NCBI Taxonomy" id="165716"/>
    <lineage>
        <taxon>Eukaryota</taxon>
        <taxon>Viridiplantae</taxon>
        <taxon>Streptophyta</taxon>
        <taxon>Embryophyta</taxon>
        <taxon>Tracheophyta</taxon>
        <taxon>Spermatophyta</taxon>
        <taxon>Magnoliopsida</taxon>
        <taxon>eudicotyledons</taxon>
        <taxon>Gunneridae</taxon>
        <taxon>Pentapetalae</taxon>
        <taxon>asterids</taxon>
        <taxon>Ericales</taxon>
        <taxon>Actinidiaceae</taxon>
        <taxon>Actinidia</taxon>
    </lineage>
</organism>
<evidence type="ECO:0000256" key="2">
    <source>
        <dbReference type="PROSITE-ProRule" id="PRU01002"/>
    </source>
</evidence>
<dbReference type="EMBL" id="BJWL01000160">
    <property type="protein sequence ID" value="GFS32299.1"/>
    <property type="molecule type" value="Genomic_DNA"/>
</dbReference>
<dbReference type="InterPro" id="IPR014977">
    <property type="entry name" value="WRC_dom"/>
</dbReference>
<comment type="caution">
    <text evidence="2">Lacks conserved residue(s) required for the propagation of feature annotation.</text>
</comment>
<accession>A0A7J0DE69</accession>
<dbReference type="AlphaFoldDB" id="A0A7J0DE69"/>
<evidence type="ECO:0000313" key="4">
    <source>
        <dbReference type="EMBL" id="GFS32299.1"/>
    </source>
</evidence>